<dbReference type="PANTHER" id="PTHR43537">
    <property type="entry name" value="TRANSCRIPTIONAL REGULATOR, GNTR FAMILY"/>
    <property type="match status" value="1"/>
</dbReference>
<dbReference type="InterPro" id="IPR011711">
    <property type="entry name" value="GntR_C"/>
</dbReference>
<dbReference type="Gene3D" id="1.10.10.10">
    <property type="entry name" value="Winged helix-like DNA-binding domain superfamily/Winged helix DNA-binding domain"/>
    <property type="match status" value="1"/>
</dbReference>
<dbReference type="PANTHER" id="PTHR43537:SF5">
    <property type="entry name" value="UXU OPERON TRANSCRIPTIONAL REGULATOR"/>
    <property type="match status" value="1"/>
</dbReference>
<reference evidence="5 6" key="1">
    <citation type="submission" date="2023-07" db="EMBL/GenBank/DDBJ databases">
        <title>Sequencing the genomes of 1000 actinobacteria strains.</title>
        <authorList>
            <person name="Klenk H.-P."/>
        </authorList>
    </citation>
    <scope>NUCLEOTIDE SEQUENCE [LARGE SCALE GENOMIC DNA]</scope>
    <source>
        <strain evidence="5 6">DSM 14785</strain>
    </source>
</reference>
<dbReference type="Pfam" id="PF00392">
    <property type="entry name" value="GntR"/>
    <property type="match status" value="1"/>
</dbReference>
<proteinExistence type="predicted"/>
<dbReference type="InterPro" id="IPR036390">
    <property type="entry name" value="WH_DNA-bd_sf"/>
</dbReference>
<name>A0ABU0GJJ4_9CELL</name>
<dbReference type="GO" id="GO:0003677">
    <property type="term" value="F:DNA binding"/>
    <property type="evidence" value="ECO:0007669"/>
    <property type="project" value="UniProtKB-KW"/>
</dbReference>
<protein>
    <submittedName>
        <fullName evidence="5">DNA-binding FadR family transcriptional regulator</fullName>
    </submittedName>
</protein>
<dbReference type="InterPro" id="IPR008920">
    <property type="entry name" value="TF_FadR/GntR_C"/>
</dbReference>
<dbReference type="Pfam" id="PF07729">
    <property type="entry name" value="FCD"/>
    <property type="match status" value="1"/>
</dbReference>
<dbReference type="PROSITE" id="PS50949">
    <property type="entry name" value="HTH_GNTR"/>
    <property type="match status" value="1"/>
</dbReference>
<gene>
    <name evidence="5" type="ORF">JO380_001624</name>
</gene>
<dbReference type="Proteomes" id="UP001240250">
    <property type="component" value="Unassembled WGS sequence"/>
</dbReference>
<accession>A0ABU0GJJ4</accession>
<dbReference type="Gene3D" id="1.20.120.530">
    <property type="entry name" value="GntR ligand-binding domain-like"/>
    <property type="match status" value="1"/>
</dbReference>
<keyword evidence="1" id="KW-0805">Transcription regulation</keyword>
<dbReference type="SMART" id="SM00345">
    <property type="entry name" value="HTH_GNTR"/>
    <property type="match status" value="1"/>
</dbReference>
<dbReference type="SMART" id="SM00895">
    <property type="entry name" value="FCD"/>
    <property type="match status" value="1"/>
</dbReference>
<evidence type="ECO:0000259" key="4">
    <source>
        <dbReference type="PROSITE" id="PS50949"/>
    </source>
</evidence>
<organism evidence="5 6">
    <name type="scientific">Cellulomonas iranensis</name>
    <dbReference type="NCBI Taxonomy" id="76862"/>
    <lineage>
        <taxon>Bacteria</taxon>
        <taxon>Bacillati</taxon>
        <taxon>Actinomycetota</taxon>
        <taxon>Actinomycetes</taxon>
        <taxon>Micrococcales</taxon>
        <taxon>Cellulomonadaceae</taxon>
        <taxon>Cellulomonas</taxon>
    </lineage>
</organism>
<dbReference type="PRINTS" id="PR00035">
    <property type="entry name" value="HTHGNTR"/>
</dbReference>
<evidence type="ECO:0000256" key="2">
    <source>
        <dbReference type="ARBA" id="ARBA00023125"/>
    </source>
</evidence>
<keyword evidence="2 5" id="KW-0238">DNA-binding</keyword>
<evidence type="ECO:0000313" key="5">
    <source>
        <dbReference type="EMBL" id="MDQ0425243.1"/>
    </source>
</evidence>
<evidence type="ECO:0000256" key="1">
    <source>
        <dbReference type="ARBA" id="ARBA00023015"/>
    </source>
</evidence>
<dbReference type="SUPFAM" id="SSF46785">
    <property type="entry name" value="Winged helix' DNA-binding domain"/>
    <property type="match status" value="1"/>
</dbReference>
<comment type="caution">
    <text evidence="5">The sequence shown here is derived from an EMBL/GenBank/DDBJ whole genome shotgun (WGS) entry which is preliminary data.</text>
</comment>
<dbReference type="InterPro" id="IPR000524">
    <property type="entry name" value="Tscrpt_reg_HTH_GntR"/>
</dbReference>
<dbReference type="SUPFAM" id="SSF48008">
    <property type="entry name" value="GntR ligand-binding domain-like"/>
    <property type="match status" value="1"/>
</dbReference>
<dbReference type="EMBL" id="JAUSVM010000001">
    <property type="protein sequence ID" value="MDQ0425243.1"/>
    <property type="molecule type" value="Genomic_DNA"/>
</dbReference>
<sequence>MSDMLAGQDEVDVRLVERIVELGLRVGEVLPTESEMAAAMHAGRPQVREALRVLEAFGAVRSRQGARRVWLGFHPDRFGLYLAAVLGVSDRSVEELFEIRHAFEISHVAEVTARMTLAQQDDLRATVAAMTTGARRGQPVHREDEAFHRALFSSVENRVFEGVSAAFWRLHGRLEGGARQQEDLLSVAAMHARILEAVVARDVRLATHELDAHFWGVRRRLDDRAATVPALT</sequence>
<keyword evidence="3" id="KW-0804">Transcription</keyword>
<evidence type="ECO:0000256" key="3">
    <source>
        <dbReference type="ARBA" id="ARBA00023163"/>
    </source>
</evidence>
<keyword evidence="6" id="KW-1185">Reference proteome</keyword>
<dbReference type="InterPro" id="IPR036388">
    <property type="entry name" value="WH-like_DNA-bd_sf"/>
</dbReference>
<feature type="domain" description="HTH gntR-type" evidence="4">
    <location>
        <begin position="5"/>
        <end position="74"/>
    </location>
</feature>
<evidence type="ECO:0000313" key="6">
    <source>
        <dbReference type="Proteomes" id="UP001240250"/>
    </source>
</evidence>